<dbReference type="Gene3D" id="3.50.50.60">
    <property type="entry name" value="FAD/NAD(P)-binding domain"/>
    <property type="match status" value="1"/>
</dbReference>
<dbReference type="GO" id="GO:0071949">
    <property type="term" value="F:FAD binding"/>
    <property type="evidence" value="ECO:0007669"/>
    <property type="project" value="InterPro"/>
</dbReference>
<keyword evidence="7" id="KW-0472">Membrane</keyword>
<keyword evidence="6 9" id="KW-0503">Monooxygenase</keyword>
<reference evidence="9 10" key="1">
    <citation type="journal article" date="2013" name="PLoS Genet.">
        <title>Plant-symbiotic fungi as chemical engineers: Multi-genome analysis of the Clavicipitaceae reveals dynamics of alkaloid loci.</title>
        <authorList>
            <person name="Schardl C.L."/>
            <person name="Young C.A."/>
            <person name="Hesse U."/>
            <person name="Amyotte S.G."/>
            <person name="Andreeva K."/>
            <person name="Calie P.J."/>
            <person name="Fleetwood D.J."/>
            <person name="Haws D.C."/>
            <person name="Moore N."/>
            <person name="Oeser B."/>
            <person name="Panaccione D.G."/>
            <person name="Schweri K.K."/>
            <person name="Voisey C.R."/>
            <person name="Farman M.L."/>
            <person name="Jaromczyk J.W."/>
            <person name="Roe B.A."/>
            <person name="O'Sullivan D.M."/>
            <person name="Scott B."/>
            <person name="Tudzynski P."/>
            <person name="An Z."/>
            <person name="Arnaoudova E.G."/>
            <person name="Bullock C.T."/>
            <person name="Charlton N.D."/>
            <person name="Chen L."/>
            <person name="Cox M."/>
            <person name="Dinkins R.D."/>
            <person name="Florea S."/>
            <person name="Glenn A.E."/>
            <person name="Gordon A."/>
            <person name="Gueldener U."/>
            <person name="Harris D.R."/>
            <person name="Hollin W."/>
            <person name="Jaromczyk J."/>
            <person name="Johnson R.D."/>
            <person name="Khan A.K."/>
            <person name="Leistner E."/>
            <person name="Leuchtmann A."/>
            <person name="Li C."/>
            <person name="Liu J."/>
            <person name="Liu J."/>
            <person name="Liu M."/>
            <person name="Mace W."/>
            <person name="Machado C."/>
            <person name="Nagabhyru P."/>
            <person name="Pan J."/>
            <person name="Schmid J."/>
            <person name="Sugawara K."/>
            <person name="Steiner U."/>
            <person name="Takach J.E."/>
            <person name="Tanaka E."/>
            <person name="Webb J.S."/>
            <person name="Wilson E.V."/>
            <person name="Wiseman J.L."/>
            <person name="Yoshida R."/>
            <person name="Zeng Z."/>
        </authorList>
    </citation>
    <scope>NUCLEOTIDE SEQUENCE [LARGE SCALE GENOMIC DNA]</scope>
    <source>
        <strain evidence="9 10">20.1</strain>
    </source>
</reference>
<evidence type="ECO:0000256" key="3">
    <source>
        <dbReference type="ARBA" id="ARBA00022630"/>
    </source>
</evidence>
<dbReference type="PANTHER" id="PTHR13789">
    <property type="entry name" value="MONOOXYGENASE"/>
    <property type="match status" value="1"/>
</dbReference>
<evidence type="ECO:0000256" key="7">
    <source>
        <dbReference type="SAM" id="Phobius"/>
    </source>
</evidence>
<sequence length="437" mass="48304">MASSAAFGIIIIGAGVSGLTTALALRWLGIRADVYERNPTITELGAGIAVGPNAAHMLGKLGLEAKLDEVSSRPQEGVNLKFREHADSTVRFVGRLNTERRSFYCHRAKLVRILADELPHDQIHLDKCLRDVTQDDHSVTAHFHDGTSVTGHVLIGADGIKSFARSLWNQESCAFSGQIVVRNLIKAEALPPELHDCLVHGQVWLAPGRQHVVTFPIERAKYLAVGAIAPAIPGHEWGESWKIRGDINFQDQLESFDPPVRELFKYSEGQTIYGLYERSELPTWIHGRLVLVGDSAHAMLPHQEAIEGRHVTSIFLVQKLNMKETSGQGGSQSIEDAIVLSLTLAAAAASPPEDLPRWLQTYQAARKPRTDHAAKVSRATGQAFDKLMFSEEGMRFLQNAYALFNMNDLFEDLRKAVEAEFGPGERLELVESLTRKL</sequence>
<dbReference type="PANTHER" id="PTHR13789:SF318">
    <property type="entry name" value="GERANYLGERANYL DIPHOSPHATE REDUCTASE"/>
    <property type="match status" value="1"/>
</dbReference>
<evidence type="ECO:0000256" key="2">
    <source>
        <dbReference type="ARBA" id="ARBA00007992"/>
    </source>
</evidence>
<keyword evidence="3" id="KW-0285">Flavoprotein</keyword>
<evidence type="ECO:0000256" key="4">
    <source>
        <dbReference type="ARBA" id="ARBA00022827"/>
    </source>
</evidence>
<evidence type="ECO:0000259" key="8">
    <source>
        <dbReference type="Pfam" id="PF01494"/>
    </source>
</evidence>
<keyword evidence="10" id="KW-1185">Reference proteome</keyword>
<evidence type="ECO:0000256" key="6">
    <source>
        <dbReference type="ARBA" id="ARBA00023033"/>
    </source>
</evidence>
<evidence type="ECO:0000313" key="9">
    <source>
        <dbReference type="EMBL" id="CCE31144.1"/>
    </source>
</evidence>
<keyword evidence="5" id="KW-0560">Oxidoreductase</keyword>
<keyword evidence="7" id="KW-0812">Transmembrane</keyword>
<protein>
    <submittedName>
        <fullName evidence="9">Related to salicylate 1-monooxygenase</fullName>
    </submittedName>
</protein>
<dbReference type="AlphaFoldDB" id="M1WFR1"/>
<dbReference type="InterPro" id="IPR050493">
    <property type="entry name" value="FAD-dep_Monooxygenase_BioMet"/>
</dbReference>
<feature type="transmembrane region" description="Helical" evidence="7">
    <location>
        <begin position="6"/>
        <end position="28"/>
    </location>
</feature>
<dbReference type="VEuPathDB" id="FungiDB:CPUR_04995"/>
<name>M1WFR1_CLAP2</name>
<keyword evidence="7" id="KW-1133">Transmembrane helix</keyword>
<accession>M1WFR1</accession>
<dbReference type="SUPFAM" id="SSF51905">
    <property type="entry name" value="FAD/NAD(P)-binding domain"/>
    <property type="match status" value="1"/>
</dbReference>
<dbReference type="HOGENOM" id="CLU_009665_6_3_1"/>
<evidence type="ECO:0000256" key="5">
    <source>
        <dbReference type="ARBA" id="ARBA00023002"/>
    </source>
</evidence>
<dbReference type="eggNOG" id="KOG2614">
    <property type="taxonomic scope" value="Eukaryota"/>
</dbReference>
<keyword evidence="4" id="KW-0274">FAD</keyword>
<dbReference type="GO" id="GO:0004497">
    <property type="term" value="F:monooxygenase activity"/>
    <property type="evidence" value="ECO:0007669"/>
    <property type="project" value="UniProtKB-KW"/>
</dbReference>
<dbReference type="PRINTS" id="PR00420">
    <property type="entry name" value="RNGMNOXGNASE"/>
</dbReference>
<comment type="cofactor">
    <cofactor evidence="1">
        <name>FAD</name>
        <dbReference type="ChEBI" id="CHEBI:57692"/>
    </cofactor>
</comment>
<evidence type="ECO:0000313" key="10">
    <source>
        <dbReference type="Proteomes" id="UP000016801"/>
    </source>
</evidence>
<organism evidence="9 10">
    <name type="scientific">Claviceps purpurea (strain 20.1)</name>
    <name type="common">Ergot fungus</name>
    <name type="synonym">Sphacelia segetum</name>
    <dbReference type="NCBI Taxonomy" id="1111077"/>
    <lineage>
        <taxon>Eukaryota</taxon>
        <taxon>Fungi</taxon>
        <taxon>Dikarya</taxon>
        <taxon>Ascomycota</taxon>
        <taxon>Pezizomycotina</taxon>
        <taxon>Sordariomycetes</taxon>
        <taxon>Hypocreomycetidae</taxon>
        <taxon>Hypocreales</taxon>
        <taxon>Clavicipitaceae</taxon>
        <taxon>Claviceps</taxon>
    </lineage>
</organism>
<dbReference type="OrthoDB" id="9993796at2759"/>
<dbReference type="InterPro" id="IPR002938">
    <property type="entry name" value="FAD-bd"/>
</dbReference>
<feature type="domain" description="FAD-binding" evidence="8">
    <location>
        <begin position="9"/>
        <end position="302"/>
    </location>
</feature>
<dbReference type="InterPro" id="IPR036188">
    <property type="entry name" value="FAD/NAD-bd_sf"/>
</dbReference>
<comment type="similarity">
    <text evidence="2">Belongs to the paxM FAD-dependent monooxygenase family.</text>
</comment>
<gene>
    <name evidence="9" type="ORF">CPUR_04995</name>
</gene>
<dbReference type="STRING" id="1111077.M1WFR1"/>
<dbReference type="Pfam" id="PF01494">
    <property type="entry name" value="FAD_binding_3"/>
    <property type="match status" value="1"/>
</dbReference>
<dbReference type="EMBL" id="CAGA01000028">
    <property type="protein sequence ID" value="CCE31144.1"/>
    <property type="molecule type" value="Genomic_DNA"/>
</dbReference>
<comment type="caution">
    <text evidence="9">The sequence shown here is derived from an EMBL/GenBank/DDBJ whole genome shotgun (WGS) entry which is preliminary data.</text>
</comment>
<proteinExistence type="inferred from homology"/>
<evidence type="ECO:0000256" key="1">
    <source>
        <dbReference type="ARBA" id="ARBA00001974"/>
    </source>
</evidence>
<dbReference type="Proteomes" id="UP000016801">
    <property type="component" value="Unassembled WGS sequence"/>
</dbReference>